<keyword evidence="1" id="KW-0472">Membrane</keyword>
<keyword evidence="2" id="KW-0482">Metalloprotease</keyword>
<sequence>MHGFIRLAVDVIMILSRFGRSLSHYSLHALPRGSPINTNFLFFFLAVFLRFNLLNLISAFVERNNL</sequence>
<evidence type="ECO:0000256" key="1">
    <source>
        <dbReference type="SAM" id="Phobius"/>
    </source>
</evidence>
<protein>
    <submittedName>
        <fullName evidence="2">ATP-dependent zinc metalloprotease FTSH 10-like</fullName>
    </submittedName>
</protein>
<dbReference type="GO" id="GO:0006508">
    <property type="term" value="P:proteolysis"/>
    <property type="evidence" value="ECO:0007669"/>
    <property type="project" value="UniProtKB-KW"/>
</dbReference>
<reference evidence="2" key="1">
    <citation type="submission" date="2018-02" db="EMBL/GenBank/DDBJ databases">
        <title>Rhizophora mucronata_Transcriptome.</title>
        <authorList>
            <person name="Meera S.P."/>
            <person name="Sreeshan A."/>
            <person name="Augustine A."/>
        </authorList>
    </citation>
    <scope>NUCLEOTIDE SEQUENCE</scope>
    <source>
        <tissue evidence="2">Leaf</tissue>
    </source>
</reference>
<dbReference type="EMBL" id="GGEC01012203">
    <property type="protein sequence ID" value="MBW92686.1"/>
    <property type="molecule type" value="Transcribed_RNA"/>
</dbReference>
<name>A0A2P2JGT1_RHIMU</name>
<accession>A0A2P2JGT1</accession>
<keyword evidence="2" id="KW-0645">Protease</keyword>
<evidence type="ECO:0000313" key="2">
    <source>
        <dbReference type="EMBL" id="MBW92686.1"/>
    </source>
</evidence>
<feature type="transmembrane region" description="Helical" evidence="1">
    <location>
        <begin position="40"/>
        <end position="61"/>
    </location>
</feature>
<keyword evidence="1" id="KW-1133">Transmembrane helix</keyword>
<dbReference type="AlphaFoldDB" id="A0A2P2JGT1"/>
<keyword evidence="2" id="KW-0378">Hydrolase</keyword>
<organism evidence="2">
    <name type="scientific">Rhizophora mucronata</name>
    <name type="common">Asiatic mangrove</name>
    <dbReference type="NCBI Taxonomy" id="61149"/>
    <lineage>
        <taxon>Eukaryota</taxon>
        <taxon>Viridiplantae</taxon>
        <taxon>Streptophyta</taxon>
        <taxon>Embryophyta</taxon>
        <taxon>Tracheophyta</taxon>
        <taxon>Spermatophyta</taxon>
        <taxon>Magnoliopsida</taxon>
        <taxon>eudicotyledons</taxon>
        <taxon>Gunneridae</taxon>
        <taxon>Pentapetalae</taxon>
        <taxon>rosids</taxon>
        <taxon>fabids</taxon>
        <taxon>Malpighiales</taxon>
        <taxon>Rhizophoraceae</taxon>
        <taxon>Rhizophora</taxon>
    </lineage>
</organism>
<dbReference type="GO" id="GO:0008237">
    <property type="term" value="F:metallopeptidase activity"/>
    <property type="evidence" value="ECO:0007669"/>
    <property type="project" value="UniProtKB-KW"/>
</dbReference>
<proteinExistence type="predicted"/>
<keyword evidence="1" id="KW-0812">Transmembrane</keyword>